<dbReference type="Ensembl" id="ENSOMET00000004754.1">
    <property type="protein sequence ID" value="ENSOMEP00000026364.1"/>
    <property type="gene ID" value="ENSOMEG00000008142.1"/>
</dbReference>
<protein>
    <submittedName>
        <fullName evidence="2">COMM domain containing 7</fullName>
    </submittedName>
</protein>
<dbReference type="CTD" id="149951"/>
<dbReference type="PANTHER" id="PTHR16231:SF2">
    <property type="entry name" value="COMM DOMAIN-CONTAINING PROTEIN 7"/>
    <property type="match status" value="1"/>
</dbReference>
<feature type="domain" description="COMM" evidence="1">
    <location>
        <begin position="157"/>
        <end position="224"/>
    </location>
</feature>
<name>A0A3B3DA33_ORYME</name>
<organism evidence="2 3">
    <name type="scientific">Oryzias melastigma</name>
    <name type="common">Marine medaka</name>
    <dbReference type="NCBI Taxonomy" id="30732"/>
    <lineage>
        <taxon>Eukaryota</taxon>
        <taxon>Metazoa</taxon>
        <taxon>Chordata</taxon>
        <taxon>Craniata</taxon>
        <taxon>Vertebrata</taxon>
        <taxon>Euteleostomi</taxon>
        <taxon>Actinopterygii</taxon>
        <taxon>Neopterygii</taxon>
        <taxon>Teleostei</taxon>
        <taxon>Neoteleostei</taxon>
        <taxon>Acanthomorphata</taxon>
        <taxon>Ovalentaria</taxon>
        <taxon>Atherinomorphae</taxon>
        <taxon>Beloniformes</taxon>
        <taxon>Adrianichthyidae</taxon>
        <taxon>Oryziinae</taxon>
        <taxon>Oryzias</taxon>
    </lineage>
</organism>
<dbReference type="InterPro" id="IPR037358">
    <property type="entry name" value="COMMD7"/>
</dbReference>
<dbReference type="STRING" id="30732.ENSOMEP00000026364"/>
<reference evidence="2" key="2">
    <citation type="submission" date="2025-09" db="UniProtKB">
        <authorList>
            <consortium name="Ensembl"/>
        </authorList>
    </citation>
    <scope>IDENTIFICATION</scope>
</reference>
<dbReference type="KEGG" id="oml:112145373"/>
<proteinExistence type="predicted"/>
<dbReference type="PaxDb" id="30732-ENSOMEP00000026364"/>
<dbReference type="Proteomes" id="UP000261560">
    <property type="component" value="Unplaced"/>
</dbReference>
<reference evidence="2" key="1">
    <citation type="submission" date="2025-08" db="UniProtKB">
        <authorList>
            <consortium name="Ensembl"/>
        </authorList>
    </citation>
    <scope>IDENTIFICATION</scope>
</reference>
<dbReference type="OMA" id="SQQWGEH"/>
<dbReference type="GO" id="GO:0033209">
    <property type="term" value="P:tumor necrosis factor-mediated signaling pathway"/>
    <property type="evidence" value="ECO:0007669"/>
    <property type="project" value="TreeGrafter"/>
</dbReference>
<dbReference type="Pfam" id="PF21672">
    <property type="entry name" value="COMM_HN"/>
    <property type="match status" value="1"/>
</dbReference>
<evidence type="ECO:0000313" key="3">
    <source>
        <dbReference type="Proteomes" id="UP000261560"/>
    </source>
</evidence>
<evidence type="ECO:0000259" key="1">
    <source>
        <dbReference type="PROSITE" id="PS51269"/>
    </source>
</evidence>
<evidence type="ECO:0000313" key="2">
    <source>
        <dbReference type="Ensembl" id="ENSOMEP00000026364.1"/>
    </source>
</evidence>
<dbReference type="PROSITE" id="PS51269">
    <property type="entry name" value="COMM"/>
    <property type="match status" value="1"/>
</dbReference>
<sequence length="224" mass="25801">MRRAEPGTHRRSVKPGFVLELNRFWNMQPQFLKDVPDSVSTDFQNLNKLNEQQFIRLVEILFQFLLEPKETERFMQQLAEFAGDHGMSAGPLKTLMKGVLLVPQEACKKNLTADQIREDLMALGLGDDKAAHFSQQWAEHNASLSRRALEQTLMVNQLVDMEWKFGVTVGTSEVQKLGSIFLQLKLVTRKGNSTENIYMELTLPQFYKFLHEMERAKASMECFS</sequence>
<accession>A0A3B3DA33</accession>
<dbReference type="AlphaFoldDB" id="A0A3B3DA33"/>
<dbReference type="Pfam" id="PF07258">
    <property type="entry name" value="COMM_domain"/>
    <property type="match status" value="1"/>
</dbReference>
<dbReference type="GO" id="GO:0051059">
    <property type="term" value="F:NF-kappaB binding"/>
    <property type="evidence" value="ECO:0007669"/>
    <property type="project" value="TreeGrafter"/>
</dbReference>
<dbReference type="GO" id="GO:0045892">
    <property type="term" value="P:negative regulation of DNA-templated transcription"/>
    <property type="evidence" value="ECO:0007669"/>
    <property type="project" value="TreeGrafter"/>
</dbReference>
<dbReference type="InterPro" id="IPR047155">
    <property type="entry name" value="COMMD4/6/7/8"/>
</dbReference>
<dbReference type="RefSeq" id="XP_024126312.1">
    <property type="nucleotide sequence ID" value="XM_024270544.2"/>
</dbReference>
<keyword evidence="3" id="KW-1185">Reference proteome</keyword>
<dbReference type="CDD" id="cd04755">
    <property type="entry name" value="Commd7"/>
    <property type="match status" value="1"/>
</dbReference>
<dbReference type="GeneTree" id="ENSGT00390000012419"/>
<dbReference type="PANTHER" id="PTHR16231">
    <property type="entry name" value="COMM DOMAIN-CONTAINING PROTEIN 4-8 FAMILY MEMBER"/>
    <property type="match status" value="1"/>
</dbReference>
<dbReference type="OrthoDB" id="76101at2759"/>
<dbReference type="InterPro" id="IPR017920">
    <property type="entry name" value="COMM"/>
</dbReference>
<dbReference type="GeneID" id="112145373"/>